<feature type="non-terminal residue" evidence="5">
    <location>
        <position position="391"/>
    </location>
</feature>
<keyword evidence="2 3" id="KW-0119">Carbohydrate metabolism</keyword>
<gene>
    <name evidence="5" type="ORF">FJZ00_06345</name>
</gene>
<evidence type="ECO:0000259" key="4">
    <source>
        <dbReference type="Pfam" id="PF03065"/>
    </source>
</evidence>
<evidence type="ECO:0000313" key="5">
    <source>
        <dbReference type="EMBL" id="MBM3274752.1"/>
    </source>
</evidence>
<dbReference type="GO" id="GO:0005975">
    <property type="term" value="P:carbohydrate metabolic process"/>
    <property type="evidence" value="ECO:0007669"/>
    <property type="project" value="InterPro"/>
</dbReference>
<dbReference type="PANTHER" id="PTHR36306">
    <property type="entry name" value="ALPHA-AMYLASE-RELATED-RELATED"/>
    <property type="match status" value="1"/>
</dbReference>
<dbReference type="AlphaFoldDB" id="A0A937X5M8"/>
<comment type="caution">
    <text evidence="5">The sequence shown here is derived from an EMBL/GenBank/DDBJ whole genome shotgun (WGS) entry which is preliminary data.</text>
</comment>
<evidence type="ECO:0000313" key="6">
    <source>
        <dbReference type="Proteomes" id="UP000703893"/>
    </source>
</evidence>
<proteinExistence type="inferred from homology"/>
<dbReference type="Pfam" id="PF03065">
    <property type="entry name" value="Glyco_hydro_57"/>
    <property type="match status" value="1"/>
</dbReference>
<name>A0A937X5M8_9BACT</name>
<dbReference type="Gene3D" id="3.20.110.10">
    <property type="entry name" value="Glycoside hydrolase 38, N terminal domain"/>
    <property type="match status" value="2"/>
</dbReference>
<reference evidence="5 6" key="1">
    <citation type="submission" date="2019-03" db="EMBL/GenBank/DDBJ databases">
        <title>Lake Tanganyika Metagenome-Assembled Genomes (MAGs).</title>
        <authorList>
            <person name="Tran P."/>
        </authorList>
    </citation>
    <scope>NUCLEOTIDE SEQUENCE [LARGE SCALE GENOMIC DNA]</scope>
    <source>
        <strain evidence="5">K_DeepCast_65m_m2_236</strain>
    </source>
</reference>
<keyword evidence="5" id="KW-0378">Hydrolase</keyword>
<dbReference type="CDD" id="cd10796">
    <property type="entry name" value="GH57N_APU"/>
    <property type="match status" value="1"/>
</dbReference>
<dbReference type="Proteomes" id="UP000703893">
    <property type="component" value="Unassembled WGS sequence"/>
</dbReference>
<feature type="domain" description="Glycoside hydrolase family 57 N-terminal" evidence="4">
    <location>
        <begin position="5"/>
        <end position="391"/>
    </location>
</feature>
<dbReference type="InterPro" id="IPR011330">
    <property type="entry name" value="Glyco_hydro/deAcase_b/a-brl"/>
</dbReference>
<evidence type="ECO:0000256" key="2">
    <source>
        <dbReference type="ARBA" id="ARBA00023277"/>
    </source>
</evidence>
<dbReference type="SUPFAM" id="SSF88713">
    <property type="entry name" value="Glycoside hydrolase/deacetylase"/>
    <property type="match status" value="1"/>
</dbReference>
<dbReference type="GO" id="GO:0016787">
    <property type="term" value="F:hydrolase activity"/>
    <property type="evidence" value="ECO:0007669"/>
    <property type="project" value="UniProtKB-KW"/>
</dbReference>
<accession>A0A937X5M8</accession>
<comment type="similarity">
    <text evidence="1 3">Belongs to the glycosyl hydrolase 57 family.</text>
</comment>
<dbReference type="InterPro" id="IPR004300">
    <property type="entry name" value="Glyco_hydro_57_N"/>
</dbReference>
<dbReference type="InterPro" id="IPR052046">
    <property type="entry name" value="GH57_Enzymes"/>
</dbReference>
<protein>
    <submittedName>
        <fullName evidence="5">Glycoside hydrolase</fullName>
    </submittedName>
</protein>
<evidence type="ECO:0000256" key="3">
    <source>
        <dbReference type="RuleBase" id="RU361196"/>
    </source>
</evidence>
<dbReference type="InterPro" id="IPR027291">
    <property type="entry name" value="Glyco_hydro_38_N_sf"/>
</dbReference>
<evidence type="ECO:0000256" key="1">
    <source>
        <dbReference type="ARBA" id="ARBA00006821"/>
    </source>
</evidence>
<dbReference type="PANTHER" id="PTHR36306:SF1">
    <property type="entry name" value="ALPHA-AMYLASE-RELATED"/>
    <property type="match status" value="1"/>
</dbReference>
<organism evidence="5 6">
    <name type="scientific">Candidatus Tanganyikabacteria bacterium</name>
    <dbReference type="NCBI Taxonomy" id="2961651"/>
    <lineage>
        <taxon>Bacteria</taxon>
        <taxon>Bacillati</taxon>
        <taxon>Candidatus Sericytochromatia</taxon>
        <taxon>Candidatus Tanganyikabacteria</taxon>
    </lineage>
</organism>
<sequence>MLHVAFVWHMHQPLYKDRLSGEYLMPWVRLHGIKDYLDMVSILRQYPGIHQTFNLVPSLLEQVEDYASGGAMDRNLELTLKPVANWTSEDRAYVMLRFFDAQFDNMIAPFPRYHQLALKRNDLLGHFNPLDASRTFTHQDLLDLTVWFNLAWFDPLWRRTEPELAALVQRGRDFTQEDRELIARKQRKILSRIVPEYARMAASGQVELTTTPFYHPILPLLVDTDSARVARPHLPLPETPFRHPGDARLQIRKGLAYFESRFGFRPPGMWPSEESVSPAVAQLMAEEGVKWAVTDEGILAHSLGVRLVRDAAGQLLHPDVLYRPYSFETPAGRVSLVFRDIVLSDLIGFSYQKVPGAQAAHDLHERLKAIKQRSPHAHPLVTIALDGENCW</sequence>
<dbReference type="EMBL" id="VGJX01000317">
    <property type="protein sequence ID" value="MBM3274752.1"/>
    <property type="molecule type" value="Genomic_DNA"/>
</dbReference>